<feature type="compositionally biased region" description="Polar residues" evidence="1">
    <location>
        <begin position="381"/>
        <end position="393"/>
    </location>
</feature>
<accession>A5K163</accession>
<dbReference type="RefSeq" id="XP_001616787.1">
    <property type="nucleotide sequence ID" value="XM_001616737.1"/>
</dbReference>
<feature type="region of interest" description="Disordered" evidence="1">
    <location>
        <begin position="2782"/>
        <end position="2858"/>
    </location>
</feature>
<feature type="region of interest" description="Disordered" evidence="1">
    <location>
        <begin position="2935"/>
        <end position="2961"/>
    </location>
</feature>
<evidence type="ECO:0000313" key="3">
    <source>
        <dbReference type="Proteomes" id="UP000008333"/>
    </source>
</evidence>
<evidence type="ECO:0000313" key="2">
    <source>
        <dbReference type="EMBL" id="EDL47060.1"/>
    </source>
</evidence>
<feature type="compositionally biased region" description="Low complexity" evidence="1">
    <location>
        <begin position="271"/>
        <end position="280"/>
    </location>
</feature>
<organism evidence="2 3">
    <name type="scientific">Plasmodium vivax (strain Salvador I)</name>
    <dbReference type="NCBI Taxonomy" id="126793"/>
    <lineage>
        <taxon>Eukaryota</taxon>
        <taxon>Sar</taxon>
        <taxon>Alveolata</taxon>
        <taxon>Apicomplexa</taxon>
        <taxon>Aconoidasida</taxon>
        <taxon>Haemosporida</taxon>
        <taxon>Plasmodiidae</taxon>
        <taxon>Plasmodium</taxon>
        <taxon>Plasmodium (Plasmodium)</taxon>
    </lineage>
</organism>
<keyword evidence="3" id="KW-1185">Reference proteome</keyword>
<reference evidence="2 3" key="1">
    <citation type="journal article" date="2008" name="Nature">
        <title>Comparative genomics of the neglected human malaria parasite Plasmodium vivax.</title>
        <authorList>
            <person name="Carlton J.M."/>
            <person name="Adams J.H."/>
            <person name="Silva J.C."/>
            <person name="Bidwell S.L."/>
            <person name="Lorenzi H."/>
            <person name="Caler E."/>
            <person name="Crabtree J."/>
            <person name="Angiuoli S.V."/>
            <person name="Merino E.F."/>
            <person name="Amedeo P."/>
            <person name="Cheng Q."/>
            <person name="Coulson R.M."/>
            <person name="Crabb B.S."/>
            <person name="Del Portillo H.A."/>
            <person name="Essien K."/>
            <person name="Feldblyum T.V."/>
            <person name="Fernandez-Becerra C."/>
            <person name="Gilson P.R."/>
            <person name="Gueye A.H."/>
            <person name="Guo X."/>
            <person name="Kang'a S."/>
            <person name="Kooij T.W."/>
            <person name="Korsinczky M."/>
            <person name="Meyer E.V."/>
            <person name="Nene V."/>
            <person name="Paulsen I."/>
            <person name="White O."/>
            <person name="Ralph S.A."/>
            <person name="Ren Q."/>
            <person name="Sargeant T.J."/>
            <person name="Salzberg S.L."/>
            <person name="Stoeckert C.J."/>
            <person name="Sullivan S.A."/>
            <person name="Yamamoto M.M."/>
            <person name="Hoffman S.L."/>
            <person name="Wortman J.R."/>
            <person name="Gardner M.J."/>
            <person name="Galinski M.R."/>
            <person name="Barnwell J.W."/>
            <person name="Fraser-Liggett C.M."/>
        </authorList>
    </citation>
    <scope>NUCLEOTIDE SEQUENCE [LARGE SCALE GENOMIC DNA]</scope>
    <source>
        <strain evidence="2 3">Salvador I</strain>
    </source>
</reference>
<feature type="region of interest" description="Disordered" evidence="1">
    <location>
        <begin position="1073"/>
        <end position="1118"/>
    </location>
</feature>
<feature type="compositionally biased region" description="Basic and acidic residues" evidence="1">
    <location>
        <begin position="1441"/>
        <end position="1454"/>
    </location>
</feature>
<feature type="region of interest" description="Disordered" evidence="1">
    <location>
        <begin position="742"/>
        <end position="866"/>
    </location>
</feature>
<dbReference type="Proteomes" id="UP000008333">
    <property type="component" value="Unassembled WGS sequence"/>
</dbReference>
<feature type="compositionally biased region" description="Basic and acidic residues" evidence="1">
    <location>
        <begin position="2782"/>
        <end position="2797"/>
    </location>
</feature>
<feature type="compositionally biased region" description="Polar residues" evidence="1">
    <location>
        <begin position="2329"/>
        <end position="2407"/>
    </location>
</feature>
<feature type="compositionally biased region" description="Basic and acidic residues" evidence="1">
    <location>
        <begin position="1551"/>
        <end position="1563"/>
    </location>
</feature>
<dbReference type="InParanoid" id="A5K163"/>
<feature type="region of interest" description="Disordered" evidence="1">
    <location>
        <begin position="1492"/>
        <end position="1568"/>
    </location>
</feature>
<feature type="compositionally biased region" description="Polar residues" evidence="1">
    <location>
        <begin position="2677"/>
        <end position="2687"/>
    </location>
</feature>
<feature type="region of interest" description="Disordered" evidence="1">
    <location>
        <begin position="1306"/>
        <end position="1364"/>
    </location>
</feature>
<feature type="compositionally biased region" description="Basic and acidic residues" evidence="1">
    <location>
        <begin position="850"/>
        <end position="866"/>
    </location>
</feature>
<feature type="compositionally biased region" description="Basic and acidic residues" evidence="1">
    <location>
        <begin position="501"/>
        <end position="514"/>
    </location>
</feature>
<feature type="compositionally biased region" description="Polar residues" evidence="1">
    <location>
        <begin position="2300"/>
        <end position="2313"/>
    </location>
</feature>
<feature type="region of interest" description="Disordered" evidence="1">
    <location>
        <begin position="923"/>
        <end position="957"/>
    </location>
</feature>
<feature type="compositionally biased region" description="Polar residues" evidence="1">
    <location>
        <begin position="2268"/>
        <end position="2279"/>
    </location>
</feature>
<feature type="region of interest" description="Disordered" evidence="1">
    <location>
        <begin position="660"/>
        <end position="726"/>
    </location>
</feature>
<gene>
    <name evidence="2" type="ORF">PVX_085620</name>
</gene>
<feature type="compositionally biased region" description="Low complexity" evidence="1">
    <location>
        <begin position="807"/>
        <end position="830"/>
    </location>
</feature>
<evidence type="ECO:0000256" key="1">
    <source>
        <dbReference type="SAM" id="MobiDB-lite"/>
    </source>
</evidence>
<feature type="region of interest" description="Disordered" evidence="1">
    <location>
        <begin position="114"/>
        <end position="134"/>
    </location>
</feature>
<dbReference type="EMBL" id="AAKM01000002">
    <property type="protein sequence ID" value="EDL47060.1"/>
    <property type="molecule type" value="Genomic_DNA"/>
</dbReference>
<proteinExistence type="predicted"/>
<feature type="compositionally biased region" description="Polar residues" evidence="1">
    <location>
        <begin position="744"/>
        <end position="758"/>
    </location>
</feature>
<feature type="compositionally biased region" description="Basic and acidic residues" evidence="1">
    <location>
        <begin position="987"/>
        <end position="1009"/>
    </location>
</feature>
<name>A5K163_PLAVS</name>
<feature type="region of interest" description="Disordered" evidence="1">
    <location>
        <begin position="1386"/>
        <end position="1466"/>
    </location>
</feature>
<feature type="compositionally biased region" description="Basic and acidic residues" evidence="1">
    <location>
        <begin position="256"/>
        <end position="269"/>
    </location>
</feature>
<feature type="compositionally biased region" description="Polar residues" evidence="1">
    <location>
        <begin position="1455"/>
        <end position="1466"/>
    </location>
</feature>
<feature type="region of interest" description="Disordered" evidence="1">
    <location>
        <begin position="1621"/>
        <end position="1654"/>
    </location>
</feature>
<feature type="compositionally biased region" description="Polar residues" evidence="1">
    <location>
        <begin position="2741"/>
        <end position="2756"/>
    </location>
</feature>
<feature type="region of interest" description="Disordered" evidence="1">
    <location>
        <begin position="980"/>
        <end position="1027"/>
    </location>
</feature>
<dbReference type="OMA" id="QNCENYQ"/>
<feature type="region of interest" description="Disordered" evidence="1">
    <location>
        <begin position="460"/>
        <end position="518"/>
    </location>
</feature>
<sequence>MKNKLAAELSGGPNRSPLRSPPRNERNERSYLREEDIFLYNKPKDLIYYSAKPKPSNGSPSSNELSMNRTELKKKSDDLVVTHVLQNEGNDVISCRGMSPEVGAKARKNYTGEEKGITGRGKEPVFGRNDSLGSKFRQGYIPPRGNHHEGEYHPHLSGKMDGTSYDREKRMALRMHYQMGDPPMGDPLQSLHQSRGEKIPNEGASILPSRLIKTEWAANPIGGRKNTHQEETPHDAIITKEVHRSSNYSFIDQSDAPERSHMSEVERKKNGTQGSSGSSTTRHRGHLSNLPHFGTLSDKEVEDAEDAADFSTASVMGSNDPKKSTQLRSCLNEGALRRANDSTNEDDAQGEVHKFNNTEQSLSDLIRAFQLKRAQNLGAPSGSTPEDSNTENGSAAPKKETPTRLDNCNNANKVRVAEKWVKRYEAPPQGIAQKGEELGEMKKGATLKMSHNKLVVSPSKWVPKDPFNKPKRSMSDDKTSPLCNRSGLADPMDTYGSTHQGESKLGHPENRGKDQMGYYPPRETNRIEFDEEGGDEYHLLNHQNGESTNGSCFVQGEGGPYEKVQFIPANCIIINGEEYHPFVEVLKNEQLIDSQENLTYPLMSQFMQPFVGSKGGVGNEDSNCGSFVERESCTDEDFLHQKDKLSRSINYIRQIKKANEQARYADSMEEKGKKNRQGEERARGEDEPYFVSPRFGTLSQEEVEEESQSNHVREAPSWGEKKNKRVNPLLLAKRHLREGLLNNARKQGNPKNGRSGNPNWALKNGRGALPQKTGKPVETPPKDRRVELVQNGDLARVHLNGEKVDTSNRPNGPNRPNRLNRLNLSDSPNSTELKRTGGICKSGANGRANAKKEDSPMKRDHVKDEKCAKKQTNTTLRRCPKIGSKKNDTNKPIKIKSHFISKQNNIPMYAVSMRNEPLKSVKMAKEERPQRHHNGRQQYGSQQCGSQQCGSQQYGSQQYGSLNRTGKIICERKKMKSKDKSILFQKGDSKKDTHQDTPVEASEKDDKNKIYNIPSCHSSSSFDHRPIHSLDSSNLSCDSQETQQVSTLASVRKQNFAKMKEMVSREREAVRRSAIVPYPKNGARGGKDKWENKREGKGEAKGEPKRDPPKEATPKRNALCRTKNVAPIETPICGRHEIGKGTKGIMGGNLTHNSVGTQLVEAHKAEDHNKSARKPILAKKNKREKYPLDIEASYKCKSIYIKINVDTNNEELLKHTQQKLPKRSLEFKLFTTKFVNGFIKSTESKIYNSSSIILQNAETDVFYNITIHVYSSVVSSLWLYGSASFYLTKFNVERFKLKMPSSVTFNKEGDISSGERSAPKGVPSSVLAGERNGESKGASQRGEPKIDSQNTPEKGKHGEPLFFTNAEGQNTQDYLLDEEVKDISLDGHSSSSFDDDLSSDESDVGMEHVNIGTNLGGSPNLALQRSGGHSDHDGDEQATPQRDDRAIPQRDDPSQRNNCTHNEGAVGSSTYDELILNFHELNKSKMKNEFQNVRCGKGDSPTSAVAEKDTSNGEEEDTLQHYHRVSSREQPSGGEVPPAEQPTASYPPATVKEENHRVEKPPHFDSYLDENSEGNLKFTKFLIEKGTHKIIPDSTKLVSSASLVKEDTSCCSFVLSSARSFKDSHESGSGSEEPQKGKRPPGGGPPLKRDNNNLKTNFFRSCASDAVTNILAEEKKSPEVEERLPMLGAHKEKLAQIGRVLSEKWAEDNNSNCMNIAHEVGGIPNESNPHTIKRHHLGGLTRVHLPPSGKETKGDHSRRHLHNSFVQIPSMEKWKKENGLRNDSHPLSGDPQPAEKEPNSASSLVFSRGTFVHKHEDANADGLEAAQGRDAQNEVSLLSEIRNVEKSTDEDSPHSSDLSASGHVQVKAKQCTSVSNEHGPLSRDTPSHDKGEELSKGNFRADKAPTFRDEAAKWGQPNRSDVKEATDSNCNRWILHKNGNVANKASAPNGVSAQSGIPNGKAVHKFGPWMNRGCYPPQGKYTLPGVSPYKAHQGRSVAMCNPVINPMLNPVINPVSNPVINPMCSATPDKLTKLQSKNVPVQFRTRAEEEKVKYAQRPYFNKTNGMVKLPNGGYLLQGNNTVGHTLGGDFANKFAQIGEERSPIGVRSGIPSGVRSGIPSGLRRGTPSSFRSGITNGVETKMHNSEDLLYRSDNYKSARCAYGAVDVPPLYTTGKTAFSKDPYVDLPHYALRQNYNGANCPSAPTQVVANQNAEMYAKESAPKIPSCEESTTKDTPHDGVNLPLRKSNPEEDGLPIVGVLSHKGEPQTGANNYPPSGDNNPHKDLNQAGDNSSYKKEPTPTFQTYLNGETADSLQGGFLPGQPGGPRSGKQNVNTVSSGQQHINPVSSGQQHINPISSGQQHINPISSGQQHINPISSVQRNINPISSGHHNVNPLNGSLPNGSHPPTSKLPASMQGITDRHLRQNGSPNSGPALYNPIVGANMPRVNNNIKMFAFNEEGIEAHLENQKRNKNQGKNPLYPYMQQNMRNYGAQMPNNFYNFKNGCYQPSGSPPDDAKIRAACLNQHAMNQNKNVLKKGSEQYFGRAVPKPAMCTYAPYGDKPYAPHNATLQNEHLKKCRFLYTEGLPSVATENPFSVFKTNQEKLSGPYSATASGNFNPVERAAHRADQNVQSRVGAYAPNGDARRVVVPGRAGQFPSPYVHWPQCAPQNVLHRSPHNANFNSSPINMHSEKENPSGISPPDGRSSPCSGYHPRGASLIKQSPPREEQKGQTGYPLRSLAKQPNQQGAKLTSSLASPNKVKGNTHLAVTFLDEPFIIKSDAHQGGEHQDGAHQDGAHKNGAFQGGPHKNGPFHDGAHPNKSPLESAPHMTRNHNPTSDEQLSSSTQANLPHQPNNCTEWEKSEGARKFDLKYNEINFKSIQCVEQTNGQFADHIYNMAKGCSTACSAREYTYTDNMCVKRENSFGKSRKFSPFFGLRNSGGNQSNTETEDLTESTQKKSPTAKSFQLSVQLGDREWGKIKFTREDTLDDKISEFIESNNLKKIFLSPFREKLKYMLQNDLPKWSMSITDLL</sequence>
<feature type="compositionally biased region" description="Polar residues" evidence="1">
    <location>
        <begin position="1411"/>
        <end position="1423"/>
    </location>
</feature>
<feature type="compositionally biased region" description="Basic and acidic residues" evidence="1">
    <location>
        <begin position="1085"/>
        <end position="1114"/>
    </location>
</feature>
<feature type="compositionally biased region" description="Polar residues" evidence="1">
    <location>
        <begin position="2832"/>
        <end position="2857"/>
    </location>
</feature>
<dbReference type="STRING" id="126793.A5K163"/>
<feature type="compositionally biased region" description="Low complexity" evidence="1">
    <location>
        <begin position="937"/>
        <end position="957"/>
    </location>
</feature>
<feature type="region of interest" description="Disordered" evidence="1">
    <location>
        <begin position="1740"/>
        <end position="1801"/>
    </location>
</feature>
<feature type="region of interest" description="Disordered" evidence="1">
    <location>
        <begin position="2219"/>
        <end position="2414"/>
    </location>
</feature>
<feature type="region of interest" description="Disordered" evidence="1">
    <location>
        <begin position="1"/>
        <end position="30"/>
    </location>
</feature>
<feature type="compositionally biased region" description="Basic and acidic residues" evidence="1">
    <location>
        <begin position="1845"/>
        <end position="1854"/>
    </location>
</feature>
<feature type="region of interest" description="Disordered" evidence="1">
    <location>
        <begin position="2671"/>
        <end position="2759"/>
    </location>
</feature>
<comment type="caution">
    <text evidence="2">The sequence shown here is derived from an EMBL/GenBank/DDBJ whole genome shotgun (WGS) entry which is preliminary data.</text>
</comment>
<feature type="compositionally biased region" description="Basic and acidic residues" evidence="1">
    <location>
        <begin position="666"/>
        <end position="686"/>
    </location>
</feature>
<feature type="compositionally biased region" description="Basic and acidic residues" evidence="1">
    <location>
        <begin position="462"/>
        <end position="479"/>
    </location>
</feature>
<feature type="region of interest" description="Disordered" evidence="1">
    <location>
        <begin position="239"/>
        <end position="296"/>
    </location>
</feature>
<dbReference type="GeneID" id="5476095"/>
<dbReference type="PhylomeDB" id="A5K163"/>
<protein>
    <submittedName>
        <fullName evidence="2">Uncharacterized protein</fullName>
    </submittedName>
</protein>
<feature type="region of interest" description="Disordered" evidence="1">
    <location>
        <begin position="1845"/>
        <end position="1925"/>
    </location>
</feature>
<feature type="compositionally biased region" description="Gly residues" evidence="1">
    <location>
        <begin position="2318"/>
        <end position="2327"/>
    </location>
</feature>
<feature type="compositionally biased region" description="Basic and acidic residues" evidence="1">
    <location>
        <begin position="1885"/>
        <end position="1912"/>
    </location>
</feature>
<feature type="compositionally biased region" description="Basic and acidic residues" evidence="1">
    <location>
        <begin position="114"/>
        <end position="125"/>
    </location>
</feature>
<dbReference type="VEuPathDB" id="PlasmoDB:PVX_085620"/>
<feature type="compositionally biased region" description="Basic and acidic residues" evidence="1">
    <location>
        <begin position="1772"/>
        <end position="1784"/>
    </location>
</feature>
<dbReference type="KEGG" id="pvx:PVX_085620"/>
<feature type="compositionally biased region" description="Acidic residues" evidence="1">
    <location>
        <begin position="1393"/>
        <end position="1404"/>
    </location>
</feature>
<feature type="region of interest" description="Disordered" evidence="1">
    <location>
        <begin position="373"/>
        <end position="411"/>
    </location>
</feature>
<feature type="compositionally biased region" description="Basic and acidic residues" evidence="1">
    <location>
        <begin position="795"/>
        <end position="806"/>
    </location>
</feature>